<dbReference type="CDD" id="cd00093">
    <property type="entry name" value="HTH_XRE"/>
    <property type="match status" value="1"/>
</dbReference>
<protein>
    <submittedName>
        <fullName evidence="2">Transcriptional regulator with XRE-family HTH domain</fullName>
    </submittedName>
</protein>
<feature type="domain" description="HTH cro/C1-type" evidence="1">
    <location>
        <begin position="11"/>
        <end position="66"/>
    </location>
</feature>
<evidence type="ECO:0000313" key="3">
    <source>
        <dbReference type="Proteomes" id="UP000656548"/>
    </source>
</evidence>
<reference evidence="2 3" key="1">
    <citation type="submission" date="2020-10" db="EMBL/GenBank/DDBJ databases">
        <title>Sequencing the genomes of 1000 actinobacteria strains.</title>
        <authorList>
            <person name="Klenk H.-P."/>
        </authorList>
    </citation>
    <scope>NUCLEOTIDE SEQUENCE [LARGE SCALE GENOMIC DNA]</scope>
    <source>
        <strain evidence="2 3">DSM 46661</strain>
    </source>
</reference>
<dbReference type="InterPro" id="IPR010982">
    <property type="entry name" value="Lambda_DNA-bd_dom_sf"/>
</dbReference>
<dbReference type="PROSITE" id="PS50943">
    <property type="entry name" value="HTH_CROC1"/>
    <property type="match status" value="1"/>
</dbReference>
<dbReference type="SUPFAM" id="SSF47413">
    <property type="entry name" value="lambda repressor-like DNA-binding domains"/>
    <property type="match status" value="1"/>
</dbReference>
<name>A0ABR9LFV4_9PSEU</name>
<gene>
    <name evidence="2" type="ORF">H4W30_006594</name>
</gene>
<dbReference type="Proteomes" id="UP000656548">
    <property type="component" value="Unassembled WGS sequence"/>
</dbReference>
<proteinExistence type="predicted"/>
<dbReference type="Pfam" id="PF13560">
    <property type="entry name" value="HTH_31"/>
    <property type="match status" value="1"/>
</dbReference>
<dbReference type="EMBL" id="JADBEJ010000005">
    <property type="protein sequence ID" value="MBE1579534.1"/>
    <property type="molecule type" value="Genomic_DNA"/>
</dbReference>
<dbReference type="InterPro" id="IPR001387">
    <property type="entry name" value="Cro/C1-type_HTH"/>
</dbReference>
<dbReference type="Gene3D" id="1.10.260.40">
    <property type="entry name" value="lambda repressor-like DNA-binding domains"/>
    <property type="match status" value="1"/>
</dbReference>
<sequence length="408" mass="44551">MTDDLTIGERVAFYRQRRGLTQAVLAGLVGRSEDWLRKVEHDVLPLDRLSVLRRLAHALDVALGDVIGEPVLMAGADESGRRTIPALRVALMDHRQFLAGPQPGEPPRLDALAAELATQWGDYQNSRYARLIQRLPLLITETQTACQHYGHTSDDGVRAHTLAASAHQLATAFLTKLGEADLASISASRGLAAAHVSGSDLMIGSLYRSVAHALLSIGEFEQAVALSRAAADRLEPGLGTATPEYLSVYGMLHLVGAVASSRRDNRADTTAFLAEADQAATRVGHDANHLWTAFGPTNVTIHRMTTAMELGDVQVAVHLGPRVNTHGLPVERQARHAIETARAYVRWNRTDDALDVLLAAEQDAPEQVRYHRLSRILVREMIRLPRPATRAVELAYRMGVHAADSHRP</sequence>
<dbReference type="RefSeq" id="WP_043828849.1">
    <property type="nucleotide sequence ID" value="NZ_JADBEJ010000005.1"/>
</dbReference>
<accession>A0ABR9LFV4</accession>
<comment type="caution">
    <text evidence="2">The sequence shown here is derived from an EMBL/GenBank/DDBJ whole genome shotgun (WGS) entry which is preliminary data.</text>
</comment>
<keyword evidence="3" id="KW-1185">Reference proteome</keyword>
<evidence type="ECO:0000259" key="1">
    <source>
        <dbReference type="PROSITE" id="PS50943"/>
    </source>
</evidence>
<organism evidence="2 3">
    <name type="scientific">Amycolatopsis roodepoortensis</name>
    <dbReference type="NCBI Taxonomy" id="700274"/>
    <lineage>
        <taxon>Bacteria</taxon>
        <taxon>Bacillati</taxon>
        <taxon>Actinomycetota</taxon>
        <taxon>Actinomycetes</taxon>
        <taxon>Pseudonocardiales</taxon>
        <taxon>Pseudonocardiaceae</taxon>
        <taxon>Amycolatopsis</taxon>
    </lineage>
</organism>
<evidence type="ECO:0000313" key="2">
    <source>
        <dbReference type="EMBL" id="MBE1579534.1"/>
    </source>
</evidence>